<sequence length="1127" mass="119531">MVRKKASLIILEILGGLILLAIVLAGILVFRLSSGPIKLEIFRDDIEKALSSARNGRPVTLDDVYLEWSTKDRRVLVTGNGLSLIDDEGNVTAEAKHARIVLAGSALVFGDVEVLGLVMQDGWVDVEQKADGTWRMGGDPLPELPEGTLPQNPSEWLDRANTVLPQVLTAVQQAQEEFSLERVSFENFEIRVKDAEGTPIMQLIDSRGLMSRDEDGFSLSVSGSGVGEGLPGGLAMDIRTSDRSQRMSAEFAVADWPLADLASRFGVGGENLSGLPANVSVEFDTSASAGVEEVSLKAQLAEGKLPFAGEAREVSDLDITLTYKAGEDQLDLVGTSTRAGPISGELALTLSNALKGTGPRPFQMESKDLVLDLTPGFESALRLGVVSAKGSIDLPERRIENTHATFSYGDTVFKADLNLALTKDKIDQQPPILGTIELESEGGVTKDTVLAFWPVGLGTGARNFTMQRIEAAEVSGLAGRLELKRDSFAKGFLRDEDLNLTFNVTGAQVRFLDDLPAVKNATGKGRLTGNSFRVTVDSADYGGWDVGEALVDFPAFNPKGEDFRVFAKGQGPVQNIIRILNESRLKLDFDAERLSGDAEMTFEMFRPALDDVPYEDVQFSAIGTLENGGLMNAALGLNLKKASSKINVDQDGIMISGFGELGPAPVQYTWRDGFGDDDQPSALSASAIITADVLNRFGLPGRAYLTGEVPTEVQASIQDESVSLATVSADLTEARIDLSELGWIKPAGDSGKVSVVYSNKDDGFSSDVLFTSAEAYLDGTFALGKDSRIISAQVRRAYLADTADVKGDVRRGEDGNLVVGLEGTYLDLSGALPGLGAIENADSDNGTPLRVNAKLDTLTLGPGLNVRGATASWYSTSAGMQRFAANGATDDGSPFEVKLDGTGTDGTDIRVVSGDAGFLASAFLGLDFLEGGKLEVEGRLAPKGQASKFDIAIINGRVQNAPVLTQILSLASLRGLADTLGGEGVLFSRIDIPLTLAADRYVVTGGKAQGPALGLTVNGFLESKTNEISVDGVLVPSFGMNSALGSIPIIGDLVVGRDGEGVFSLTYSVRGSLEKANVSVNPLSALAPGVIRRVFENPADTSIPEAKPRPEDEPIPSELPPIPEEEF</sequence>
<comment type="caution">
    <text evidence="4">The sequence shown here is derived from an EMBL/GenBank/DDBJ whole genome shotgun (WGS) entry which is preliminary data.</text>
</comment>
<proteinExistence type="predicted"/>
<feature type="domain" description="YhdP central" evidence="3">
    <location>
        <begin position="362"/>
        <end position="861"/>
    </location>
</feature>
<dbReference type="EMBL" id="AWFB01000010">
    <property type="protein sequence ID" value="RAN34592.1"/>
    <property type="molecule type" value="Genomic_DNA"/>
</dbReference>
<evidence type="ECO:0000256" key="2">
    <source>
        <dbReference type="SAM" id="Phobius"/>
    </source>
</evidence>
<keyword evidence="2" id="KW-0812">Transmembrane</keyword>
<dbReference type="OrthoDB" id="7161641at2"/>
<protein>
    <recommendedName>
        <fullName evidence="3">YhdP central domain-containing protein</fullName>
    </recommendedName>
</protein>
<keyword evidence="2" id="KW-1133">Transmembrane helix</keyword>
<dbReference type="Pfam" id="PF13116">
    <property type="entry name" value="YhdP"/>
    <property type="match status" value="1"/>
</dbReference>
<name>A0A062TV16_9PROT</name>
<dbReference type="AlphaFoldDB" id="A0A062TV16"/>
<feature type="transmembrane region" description="Helical" evidence="2">
    <location>
        <begin position="7"/>
        <end position="30"/>
    </location>
</feature>
<organism evidence="4 5">
    <name type="scientific">Hyphomonas pacifica</name>
    <dbReference type="NCBI Taxonomy" id="1280941"/>
    <lineage>
        <taxon>Bacteria</taxon>
        <taxon>Pseudomonadati</taxon>
        <taxon>Pseudomonadota</taxon>
        <taxon>Alphaproteobacteria</taxon>
        <taxon>Hyphomonadales</taxon>
        <taxon>Hyphomonadaceae</taxon>
        <taxon>Hyphomonas</taxon>
    </lineage>
</organism>
<gene>
    <name evidence="4" type="ORF">HY3_10640</name>
</gene>
<feature type="region of interest" description="Disordered" evidence="1">
    <location>
        <begin position="1098"/>
        <end position="1127"/>
    </location>
</feature>
<evidence type="ECO:0000259" key="3">
    <source>
        <dbReference type="Pfam" id="PF13116"/>
    </source>
</evidence>
<keyword evidence="2" id="KW-0472">Membrane</keyword>
<dbReference type="eggNOG" id="COG3164">
    <property type="taxonomic scope" value="Bacteria"/>
</dbReference>
<dbReference type="RefSeq" id="WP_034825160.1">
    <property type="nucleotide sequence ID" value="NZ_AWFA01000010.1"/>
</dbReference>
<dbReference type="STRING" id="1280941.HY2_10455"/>
<evidence type="ECO:0000313" key="4">
    <source>
        <dbReference type="EMBL" id="RAN34592.1"/>
    </source>
</evidence>
<keyword evidence="5" id="KW-1185">Reference proteome</keyword>
<feature type="compositionally biased region" description="Pro residues" evidence="1">
    <location>
        <begin position="1117"/>
        <end position="1127"/>
    </location>
</feature>
<evidence type="ECO:0000313" key="5">
    <source>
        <dbReference type="Proteomes" id="UP000249123"/>
    </source>
</evidence>
<accession>A0A062TV16</accession>
<dbReference type="Proteomes" id="UP000249123">
    <property type="component" value="Unassembled WGS sequence"/>
</dbReference>
<dbReference type="InterPro" id="IPR025263">
    <property type="entry name" value="YhdP_central"/>
</dbReference>
<evidence type="ECO:0000256" key="1">
    <source>
        <dbReference type="SAM" id="MobiDB-lite"/>
    </source>
</evidence>
<reference evidence="4 5" key="1">
    <citation type="submission" date="2013-04" db="EMBL/GenBank/DDBJ databases">
        <title>Hyphomonas sp. T24B3 Genome Sequencing.</title>
        <authorList>
            <person name="Lai Q."/>
            <person name="Shao Z."/>
        </authorList>
    </citation>
    <scope>NUCLEOTIDE SEQUENCE [LARGE SCALE GENOMIC DNA]</scope>
    <source>
        <strain evidence="4 5">T24B3</strain>
    </source>
</reference>